<dbReference type="GO" id="GO:0003690">
    <property type="term" value="F:double-stranded DNA binding"/>
    <property type="evidence" value="ECO:0007669"/>
    <property type="project" value="InterPro"/>
</dbReference>
<sequence length="187" mass="21380">MNTEKFDIIGDSYWDKETGEYAGPVDGWLGDELKTEDDVLLALQRLLKYETELKAEQLAMQSVVDRYKAMVKDKERKVQWLQARYGAQIADFAKTQLTGKAKTWKCPWGQVAFRTSQPTFSILDDEKAAYVIPLSLDAIKTEYKIYKSKIPKEVQLTLVEQYPDIFSVTEATENFSVKALTASDTEE</sequence>
<reference evidence="1" key="1">
    <citation type="submission" date="2020-04" db="EMBL/GenBank/DDBJ databases">
        <authorList>
            <person name="Chiriac C."/>
            <person name="Salcher M."/>
            <person name="Ghai R."/>
            <person name="Kavagutti S V."/>
        </authorList>
    </citation>
    <scope>NUCLEOTIDE SEQUENCE</scope>
</reference>
<dbReference type="InterPro" id="IPR009951">
    <property type="entry name" value="Host-nuc_inhib_Gam"/>
</dbReference>
<gene>
    <name evidence="1" type="ORF">UFOVP704_62</name>
</gene>
<evidence type="ECO:0000313" key="1">
    <source>
        <dbReference type="EMBL" id="CAB4159187.1"/>
    </source>
</evidence>
<proteinExistence type="predicted"/>
<dbReference type="GO" id="GO:0042262">
    <property type="term" value="P:DNA protection"/>
    <property type="evidence" value="ECO:0007669"/>
    <property type="project" value="InterPro"/>
</dbReference>
<dbReference type="SUPFAM" id="SSF161266">
    <property type="entry name" value="Gam-like"/>
    <property type="match status" value="1"/>
</dbReference>
<dbReference type="EMBL" id="LR796675">
    <property type="protein sequence ID" value="CAB4159187.1"/>
    <property type="molecule type" value="Genomic_DNA"/>
</dbReference>
<dbReference type="Pfam" id="PF07352">
    <property type="entry name" value="Phage_Mu_Gam"/>
    <property type="match status" value="1"/>
</dbReference>
<name>A0A6J5NK45_9CAUD</name>
<accession>A0A6J5NK45</accession>
<protein>
    <submittedName>
        <fullName evidence="1">Host-nuclease inhibitor protein Gam</fullName>
    </submittedName>
</protein>
<organism evidence="1">
    <name type="scientific">uncultured Caudovirales phage</name>
    <dbReference type="NCBI Taxonomy" id="2100421"/>
    <lineage>
        <taxon>Viruses</taxon>
        <taxon>Duplodnaviria</taxon>
        <taxon>Heunggongvirae</taxon>
        <taxon>Uroviricota</taxon>
        <taxon>Caudoviricetes</taxon>
        <taxon>Peduoviridae</taxon>
        <taxon>Maltschvirus</taxon>
        <taxon>Maltschvirus maltsch</taxon>
    </lineage>
</organism>